<dbReference type="InterPro" id="IPR036890">
    <property type="entry name" value="HATPase_C_sf"/>
</dbReference>
<dbReference type="SUPFAM" id="SSF53850">
    <property type="entry name" value="Periplasmic binding protein-like II"/>
    <property type="match status" value="1"/>
</dbReference>
<accession>A0ABY6CMA8</accession>
<keyword evidence="14" id="KW-1185">Reference proteome</keyword>
<feature type="chain" id="PRO_5046447366" description="histidine kinase" evidence="11">
    <location>
        <begin position="22"/>
        <end position="596"/>
    </location>
</feature>
<dbReference type="InterPro" id="IPR050351">
    <property type="entry name" value="BphY/WalK/GraS-like"/>
</dbReference>
<gene>
    <name evidence="13" type="ORF">N6H18_14955</name>
</gene>
<dbReference type="SUPFAM" id="SSF47384">
    <property type="entry name" value="Homodimeric domain of signal transducing histidine kinase"/>
    <property type="match status" value="1"/>
</dbReference>
<dbReference type="SMART" id="SM00062">
    <property type="entry name" value="PBPb"/>
    <property type="match status" value="1"/>
</dbReference>
<dbReference type="CDD" id="cd00082">
    <property type="entry name" value="HisKA"/>
    <property type="match status" value="1"/>
</dbReference>
<keyword evidence="5" id="KW-0547">Nucleotide-binding</keyword>
<evidence type="ECO:0000256" key="1">
    <source>
        <dbReference type="ARBA" id="ARBA00000085"/>
    </source>
</evidence>
<evidence type="ECO:0000313" key="13">
    <source>
        <dbReference type="EMBL" id="UXP31646.1"/>
    </source>
</evidence>
<evidence type="ECO:0000256" key="2">
    <source>
        <dbReference type="ARBA" id="ARBA00012438"/>
    </source>
</evidence>
<evidence type="ECO:0000256" key="8">
    <source>
        <dbReference type="ARBA" id="ARBA00023012"/>
    </source>
</evidence>
<keyword evidence="6" id="KW-0418">Kinase</keyword>
<dbReference type="InterPro" id="IPR001638">
    <property type="entry name" value="Solute-binding_3/MltF_N"/>
</dbReference>
<sequence>MKRVIFCIMGVFLLSGVTVHASDLTWAQAQRDKKGLIAIQYKLNEPFLISNDSILEGLEYEMMIGFQRFLSKKYGIKIKYKWIEWNTMAEIFEQIQIEEKAGDIGLDIISWTADRDKNVKFSNPYFPDFQVLVTHRSNPTVLHEEDFRYPYSDYTAISVLGTTYDQNLKNIKDANGFNFDLKYIDQSTQIVQKVVETERSFGYSDLTRYLLALNQNWPIKRLNAYAVKGHGLGVIFNKNSDWDEPFNEYLASPEFARIKKGSIQRYFGSEFNEFIKNLSNHQDEEVVLLMQEKMFMDEELELNRQEVERQALVRNILLVSMSFAVVIAFFLYNRSKIKSNANKQLLKHQELIEQQNERLNQQNKELIAVNEDKNNFIHILSHDLRAPINNINSISRMLMDDLKLEESEAKMLNHITTESKRLSDMVTRILDVEKIESRTTEEYQVVGLSKILSAIAHNFASGAAIKGITIQTDLIPDIHILGLEEFVYHVFDNLLSNAIKFSPLNKHIYISTTRVGQQVEVSVRDEGPGISPDDQVKMFKKFQVLTAKATGGEKSNGLGLSIVSKYTDLLNGQLRCESEVGKGTAFVVSFHEVEKS</sequence>
<dbReference type="PANTHER" id="PTHR42878">
    <property type="entry name" value="TWO-COMPONENT HISTIDINE KINASE"/>
    <property type="match status" value="1"/>
</dbReference>
<evidence type="ECO:0000256" key="3">
    <source>
        <dbReference type="ARBA" id="ARBA00022553"/>
    </source>
</evidence>
<dbReference type="InterPro" id="IPR003594">
    <property type="entry name" value="HATPase_dom"/>
</dbReference>
<dbReference type="Gene3D" id="1.10.287.130">
    <property type="match status" value="1"/>
</dbReference>
<feature type="signal peptide" evidence="11">
    <location>
        <begin position="1"/>
        <end position="21"/>
    </location>
</feature>
<keyword evidence="3" id="KW-0597">Phosphoprotein</keyword>
<dbReference type="GO" id="GO:0005524">
    <property type="term" value="F:ATP binding"/>
    <property type="evidence" value="ECO:0007669"/>
    <property type="project" value="UniProtKB-KW"/>
</dbReference>
<dbReference type="Gene3D" id="3.40.190.10">
    <property type="entry name" value="Periplasmic binding protein-like II"/>
    <property type="match status" value="2"/>
</dbReference>
<dbReference type="EMBL" id="CP106679">
    <property type="protein sequence ID" value="UXP31646.1"/>
    <property type="molecule type" value="Genomic_DNA"/>
</dbReference>
<evidence type="ECO:0000256" key="6">
    <source>
        <dbReference type="ARBA" id="ARBA00022777"/>
    </source>
</evidence>
<keyword evidence="10" id="KW-0812">Transmembrane</keyword>
<dbReference type="PROSITE" id="PS50109">
    <property type="entry name" value="HIS_KIN"/>
    <property type="match status" value="1"/>
</dbReference>
<name>A0ABY6CMA8_9BACT</name>
<feature type="coiled-coil region" evidence="9">
    <location>
        <begin position="338"/>
        <end position="372"/>
    </location>
</feature>
<dbReference type="EC" id="2.7.13.3" evidence="2"/>
<dbReference type="CDD" id="cd00075">
    <property type="entry name" value="HATPase"/>
    <property type="match status" value="1"/>
</dbReference>
<evidence type="ECO:0000259" key="12">
    <source>
        <dbReference type="PROSITE" id="PS50109"/>
    </source>
</evidence>
<keyword evidence="8" id="KW-0902">Two-component regulatory system</keyword>
<dbReference type="Pfam" id="PF00497">
    <property type="entry name" value="SBP_bac_3"/>
    <property type="match status" value="1"/>
</dbReference>
<dbReference type="InterPro" id="IPR036097">
    <property type="entry name" value="HisK_dim/P_sf"/>
</dbReference>
<dbReference type="Proteomes" id="UP001065174">
    <property type="component" value="Chromosome"/>
</dbReference>
<evidence type="ECO:0000256" key="7">
    <source>
        <dbReference type="ARBA" id="ARBA00022840"/>
    </source>
</evidence>
<dbReference type="PANTHER" id="PTHR42878:SF7">
    <property type="entry name" value="SENSOR HISTIDINE KINASE GLRK"/>
    <property type="match status" value="1"/>
</dbReference>
<evidence type="ECO:0000256" key="11">
    <source>
        <dbReference type="SAM" id="SignalP"/>
    </source>
</evidence>
<keyword evidence="11" id="KW-0732">Signal</keyword>
<protein>
    <recommendedName>
        <fullName evidence="2">histidine kinase</fullName>
        <ecNumber evidence="2">2.7.13.3</ecNumber>
    </recommendedName>
</protein>
<feature type="domain" description="Histidine kinase" evidence="12">
    <location>
        <begin position="379"/>
        <end position="594"/>
    </location>
</feature>
<reference evidence="13" key="1">
    <citation type="submission" date="2022-09" db="EMBL/GenBank/DDBJ databases">
        <title>Comparative genomics and taxonomic characterization of three novel marine species of genus Reichenbachiella exhibiting antioxidant and polysaccharide degradation activities.</title>
        <authorList>
            <person name="Muhammad N."/>
            <person name="Lee Y.-J."/>
            <person name="Ko J."/>
            <person name="Kim S.-G."/>
        </authorList>
    </citation>
    <scope>NUCLEOTIDE SEQUENCE</scope>
    <source>
        <strain evidence="13">BKB1-1</strain>
    </source>
</reference>
<keyword evidence="4" id="KW-0808">Transferase</keyword>
<feature type="transmembrane region" description="Helical" evidence="10">
    <location>
        <begin position="312"/>
        <end position="332"/>
    </location>
</feature>
<evidence type="ECO:0000256" key="5">
    <source>
        <dbReference type="ARBA" id="ARBA00022741"/>
    </source>
</evidence>
<dbReference type="Pfam" id="PF00512">
    <property type="entry name" value="HisKA"/>
    <property type="match status" value="1"/>
</dbReference>
<keyword evidence="10" id="KW-1133">Transmembrane helix</keyword>
<dbReference type="SMART" id="SM00387">
    <property type="entry name" value="HATPase_c"/>
    <property type="match status" value="1"/>
</dbReference>
<dbReference type="InterPro" id="IPR003661">
    <property type="entry name" value="HisK_dim/P_dom"/>
</dbReference>
<evidence type="ECO:0000256" key="9">
    <source>
        <dbReference type="SAM" id="Coils"/>
    </source>
</evidence>
<comment type="catalytic activity">
    <reaction evidence="1">
        <text>ATP + protein L-histidine = ADP + protein N-phospho-L-histidine.</text>
        <dbReference type="EC" id="2.7.13.3"/>
    </reaction>
</comment>
<evidence type="ECO:0000256" key="4">
    <source>
        <dbReference type="ARBA" id="ARBA00022679"/>
    </source>
</evidence>
<dbReference type="Gene3D" id="3.30.565.10">
    <property type="entry name" value="Histidine kinase-like ATPase, C-terminal domain"/>
    <property type="match status" value="1"/>
</dbReference>
<organism evidence="13 14">
    <name type="scientific">Reichenbachiella agarivorans</name>
    <dbReference type="NCBI Taxonomy" id="2979464"/>
    <lineage>
        <taxon>Bacteria</taxon>
        <taxon>Pseudomonadati</taxon>
        <taxon>Bacteroidota</taxon>
        <taxon>Cytophagia</taxon>
        <taxon>Cytophagales</taxon>
        <taxon>Reichenbachiellaceae</taxon>
        <taxon>Reichenbachiella</taxon>
    </lineage>
</organism>
<dbReference type="RefSeq" id="WP_262309085.1">
    <property type="nucleotide sequence ID" value="NZ_CP106679.1"/>
</dbReference>
<keyword evidence="10" id="KW-0472">Membrane</keyword>
<dbReference type="Pfam" id="PF02518">
    <property type="entry name" value="HATPase_c"/>
    <property type="match status" value="1"/>
</dbReference>
<dbReference type="InterPro" id="IPR005467">
    <property type="entry name" value="His_kinase_dom"/>
</dbReference>
<proteinExistence type="predicted"/>
<evidence type="ECO:0000256" key="10">
    <source>
        <dbReference type="SAM" id="Phobius"/>
    </source>
</evidence>
<evidence type="ECO:0000313" key="14">
    <source>
        <dbReference type="Proteomes" id="UP001065174"/>
    </source>
</evidence>
<dbReference type="SMART" id="SM00388">
    <property type="entry name" value="HisKA"/>
    <property type="match status" value="1"/>
</dbReference>
<dbReference type="PRINTS" id="PR00344">
    <property type="entry name" value="BCTRLSENSOR"/>
</dbReference>
<dbReference type="SUPFAM" id="SSF55874">
    <property type="entry name" value="ATPase domain of HSP90 chaperone/DNA topoisomerase II/histidine kinase"/>
    <property type="match status" value="1"/>
</dbReference>
<dbReference type="InterPro" id="IPR004358">
    <property type="entry name" value="Sig_transdc_His_kin-like_C"/>
</dbReference>
<keyword evidence="9" id="KW-0175">Coiled coil</keyword>
<keyword evidence="7 13" id="KW-0067">ATP-binding</keyword>